<keyword evidence="2" id="KW-1185">Reference proteome</keyword>
<sequence>MFCSLSLLEYPNRFLHPEVLDLQCLSDADSGNNSWHRLTHSLLLLSPSHLIRLTSSLLVFLAYLSRISSASPHTLHYSPSIVLRGHPLTDVQDLNHEYALASPNCSSDDSFLAVSAATPPPR</sequence>
<dbReference type="Proteomes" id="UP001385951">
    <property type="component" value="Unassembled WGS sequence"/>
</dbReference>
<comment type="caution">
    <text evidence="1">The sequence shown here is derived from an EMBL/GenBank/DDBJ whole genome shotgun (WGS) entry which is preliminary data.</text>
</comment>
<evidence type="ECO:0000313" key="1">
    <source>
        <dbReference type="EMBL" id="KAK7686061.1"/>
    </source>
</evidence>
<proteinExistence type="predicted"/>
<evidence type="ECO:0000313" key="2">
    <source>
        <dbReference type="Proteomes" id="UP001385951"/>
    </source>
</evidence>
<organism evidence="1 2">
    <name type="scientific">Cerrena zonata</name>
    <dbReference type="NCBI Taxonomy" id="2478898"/>
    <lineage>
        <taxon>Eukaryota</taxon>
        <taxon>Fungi</taxon>
        <taxon>Dikarya</taxon>
        <taxon>Basidiomycota</taxon>
        <taxon>Agaricomycotina</taxon>
        <taxon>Agaricomycetes</taxon>
        <taxon>Polyporales</taxon>
        <taxon>Cerrenaceae</taxon>
        <taxon>Cerrena</taxon>
    </lineage>
</organism>
<dbReference type="AlphaFoldDB" id="A0AAW0FYL6"/>
<name>A0AAW0FYL6_9APHY</name>
<accession>A0AAW0FYL6</accession>
<protein>
    <submittedName>
        <fullName evidence="1">Uncharacterized protein</fullName>
    </submittedName>
</protein>
<dbReference type="EMBL" id="JASBNA010000018">
    <property type="protein sequence ID" value="KAK7686061.1"/>
    <property type="molecule type" value="Genomic_DNA"/>
</dbReference>
<gene>
    <name evidence="1" type="ORF">QCA50_010873</name>
</gene>
<reference evidence="1 2" key="1">
    <citation type="submission" date="2022-09" db="EMBL/GenBank/DDBJ databases">
        <authorList>
            <person name="Palmer J.M."/>
        </authorList>
    </citation>
    <scope>NUCLEOTIDE SEQUENCE [LARGE SCALE GENOMIC DNA]</scope>
    <source>
        <strain evidence="1 2">DSM 7382</strain>
    </source>
</reference>